<keyword evidence="1" id="KW-0285">Flavoprotein</keyword>
<evidence type="ECO:0000256" key="1">
    <source>
        <dbReference type="ARBA" id="ARBA00022630"/>
    </source>
</evidence>
<evidence type="ECO:0000256" key="3">
    <source>
        <dbReference type="ARBA" id="ARBA00022991"/>
    </source>
</evidence>
<dbReference type="EMBL" id="JAWCUI010000002">
    <property type="protein sequence ID" value="KAL1903359.1"/>
    <property type="molecule type" value="Genomic_DNA"/>
</dbReference>
<dbReference type="SUPFAM" id="SSF55785">
    <property type="entry name" value="PYP-like sensor domain (PAS domain)"/>
    <property type="match status" value="1"/>
</dbReference>
<accession>A0ABR3ZT39</accession>
<proteinExistence type="predicted"/>
<name>A0ABR3ZT39_9PEZI</name>
<evidence type="ECO:0000313" key="6">
    <source>
        <dbReference type="Proteomes" id="UP001583186"/>
    </source>
</evidence>
<evidence type="ECO:0000313" key="5">
    <source>
        <dbReference type="EMBL" id="KAL1903359.1"/>
    </source>
</evidence>
<dbReference type="Gene3D" id="3.30.450.20">
    <property type="entry name" value="PAS domain"/>
    <property type="match status" value="1"/>
</dbReference>
<evidence type="ECO:0000256" key="2">
    <source>
        <dbReference type="ARBA" id="ARBA00022643"/>
    </source>
</evidence>
<evidence type="ECO:0000259" key="4">
    <source>
        <dbReference type="PROSITE" id="PS50112"/>
    </source>
</evidence>
<keyword evidence="6" id="KW-1185">Reference proteome</keyword>
<dbReference type="Proteomes" id="UP001583186">
    <property type="component" value="Unassembled WGS sequence"/>
</dbReference>
<dbReference type="PANTHER" id="PTHR47429:SF7">
    <property type="entry name" value="GATA-FACTOR"/>
    <property type="match status" value="1"/>
</dbReference>
<comment type="caution">
    <text evidence="5">The sequence shown here is derived from an EMBL/GenBank/DDBJ whole genome shotgun (WGS) entry which is preliminary data.</text>
</comment>
<dbReference type="CDD" id="cd00130">
    <property type="entry name" value="PAS"/>
    <property type="match status" value="1"/>
</dbReference>
<feature type="domain" description="PAS" evidence="4">
    <location>
        <begin position="84"/>
        <end position="106"/>
    </location>
</feature>
<dbReference type="PROSITE" id="PS50112">
    <property type="entry name" value="PAS"/>
    <property type="match status" value="1"/>
</dbReference>
<keyword evidence="3" id="KW-0157">Chromophore</keyword>
<gene>
    <name evidence="5" type="ORF">Sste5346_000645</name>
</gene>
<dbReference type="PANTHER" id="PTHR47429">
    <property type="entry name" value="PROTEIN TWIN LOV 1"/>
    <property type="match status" value="1"/>
</dbReference>
<dbReference type="InterPro" id="IPR000014">
    <property type="entry name" value="PAS"/>
</dbReference>
<sequence length="214" mass="23847">MVTALMPATFDLGPSAQDAANQESGAVYDTNLFFFPGMYCPSGFDLMKILYCVATRPNPTIDLGPVDASCPIVLCDLYLPDTPVVYASNSFLALTGYTLDEVLGRNCRFLQWPGSVQEQTVPPTAPTAPSPYVQPRVRQVLHQSVMHNREIQVDVTNFRKDGTPFVNFLSVVPIYWDDDDHNSHSQINGDSGRKRHPQRHRYSVGFLCDKSAME</sequence>
<reference evidence="5 6" key="1">
    <citation type="journal article" date="2024" name="IMA Fungus">
        <title>IMA Genome - F19 : A genome assembly and annotation guide to empower mycologists, including annotated draft genome sequences of Ceratocystis pirilliformis, Diaporthe australafricana, Fusarium ophioides, Paecilomyces lecythidis, and Sporothrix stenoceras.</title>
        <authorList>
            <person name="Aylward J."/>
            <person name="Wilson A.M."/>
            <person name="Visagie C.M."/>
            <person name="Spraker J."/>
            <person name="Barnes I."/>
            <person name="Buitendag C."/>
            <person name="Ceriani C."/>
            <person name="Del Mar Angel L."/>
            <person name="du Plessis D."/>
            <person name="Fuchs T."/>
            <person name="Gasser K."/>
            <person name="Kramer D."/>
            <person name="Li W."/>
            <person name="Munsamy K."/>
            <person name="Piso A."/>
            <person name="Price J.L."/>
            <person name="Sonnekus B."/>
            <person name="Thomas C."/>
            <person name="van der Nest A."/>
            <person name="van Dijk A."/>
            <person name="van Heerden A."/>
            <person name="van Vuuren N."/>
            <person name="Yilmaz N."/>
            <person name="Duong T.A."/>
            <person name="van der Merwe N.A."/>
            <person name="Wingfield M.J."/>
            <person name="Wingfield B.D."/>
        </authorList>
    </citation>
    <scope>NUCLEOTIDE SEQUENCE [LARGE SCALE GENOMIC DNA]</scope>
    <source>
        <strain evidence="5 6">CMW 5346</strain>
    </source>
</reference>
<keyword evidence="2" id="KW-0288">FMN</keyword>
<dbReference type="Pfam" id="PF13426">
    <property type="entry name" value="PAS_9"/>
    <property type="match status" value="1"/>
</dbReference>
<organism evidence="5 6">
    <name type="scientific">Sporothrix stenoceras</name>
    <dbReference type="NCBI Taxonomy" id="5173"/>
    <lineage>
        <taxon>Eukaryota</taxon>
        <taxon>Fungi</taxon>
        <taxon>Dikarya</taxon>
        <taxon>Ascomycota</taxon>
        <taxon>Pezizomycotina</taxon>
        <taxon>Sordariomycetes</taxon>
        <taxon>Sordariomycetidae</taxon>
        <taxon>Ophiostomatales</taxon>
        <taxon>Ophiostomataceae</taxon>
        <taxon>Sporothrix</taxon>
    </lineage>
</organism>
<dbReference type="InterPro" id="IPR035965">
    <property type="entry name" value="PAS-like_dom_sf"/>
</dbReference>
<protein>
    <recommendedName>
        <fullName evidence="4">PAS domain-containing protein</fullName>
    </recommendedName>
</protein>